<proteinExistence type="predicted"/>
<sequence>MLKEEVQRELGALEEDNDEEDEDGESLGEPQRKKRFVANTLLDEEANNIDPNSNADSAELQPHVRRRRMLSTDLLDNTRDQEEPVNLKESVSDLGDIEQSNSLYNMGNFEGESQGSRIVGDNLKAKMLSNQDKFMKEDVLKYVDINNDERLQFENDRNSWMRPQLHSKKSRDFYYPQFQKRSFLNYIPWNAVQKQSRNLNTGVYSYESESEGNSDSRPQPESKTNVELDTSKRTQQFKYNSQPFPKDRTAEKPGYYVYYLGKNQEKKLETPQSSELHSRRNRPMNYQQMRMTYPQFYDNINGLQNKEQFMTANNDDENQKSMTFRIMYKVPAGRRKKRQVTRNFFIPFKDTEDAIVTNTFSESIPGYVTSNNKKKNSTNSNSDPTTKNIINGDGSRILKLKGFINNEKGRYFEGW</sequence>
<organism evidence="2 3">
    <name type="scientific">Henosepilachna vigintioctopunctata</name>
    <dbReference type="NCBI Taxonomy" id="420089"/>
    <lineage>
        <taxon>Eukaryota</taxon>
        <taxon>Metazoa</taxon>
        <taxon>Ecdysozoa</taxon>
        <taxon>Arthropoda</taxon>
        <taxon>Hexapoda</taxon>
        <taxon>Insecta</taxon>
        <taxon>Pterygota</taxon>
        <taxon>Neoptera</taxon>
        <taxon>Endopterygota</taxon>
        <taxon>Coleoptera</taxon>
        <taxon>Polyphaga</taxon>
        <taxon>Cucujiformia</taxon>
        <taxon>Coccinelloidea</taxon>
        <taxon>Coccinellidae</taxon>
        <taxon>Epilachninae</taxon>
        <taxon>Epilachnini</taxon>
        <taxon>Henosepilachna</taxon>
    </lineage>
</organism>
<name>A0AAW1UDW7_9CUCU</name>
<dbReference type="EMBL" id="JARQZJ010000042">
    <property type="protein sequence ID" value="KAK9877454.1"/>
    <property type="molecule type" value="Genomic_DNA"/>
</dbReference>
<evidence type="ECO:0000256" key="1">
    <source>
        <dbReference type="SAM" id="MobiDB-lite"/>
    </source>
</evidence>
<protein>
    <submittedName>
        <fullName evidence="2">Uncharacterized protein</fullName>
    </submittedName>
</protein>
<feature type="region of interest" description="Disordered" evidence="1">
    <location>
        <begin position="205"/>
        <end position="250"/>
    </location>
</feature>
<gene>
    <name evidence="2" type="ORF">WA026_018565</name>
</gene>
<feature type="compositionally biased region" description="Low complexity" evidence="1">
    <location>
        <begin position="377"/>
        <end position="388"/>
    </location>
</feature>
<accession>A0AAW1UDW7</accession>
<evidence type="ECO:0000313" key="2">
    <source>
        <dbReference type="EMBL" id="KAK9877454.1"/>
    </source>
</evidence>
<comment type="caution">
    <text evidence="2">The sequence shown here is derived from an EMBL/GenBank/DDBJ whole genome shotgun (WGS) entry which is preliminary data.</text>
</comment>
<keyword evidence="3" id="KW-1185">Reference proteome</keyword>
<feature type="compositionally biased region" description="Polar residues" evidence="1">
    <location>
        <begin position="233"/>
        <end position="243"/>
    </location>
</feature>
<reference evidence="2 3" key="1">
    <citation type="submission" date="2023-03" db="EMBL/GenBank/DDBJ databases">
        <title>Genome insight into feeding habits of ladybird beetles.</title>
        <authorList>
            <person name="Li H.-S."/>
            <person name="Huang Y.-H."/>
            <person name="Pang H."/>
        </authorList>
    </citation>
    <scope>NUCLEOTIDE SEQUENCE [LARGE SCALE GENOMIC DNA]</scope>
    <source>
        <strain evidence="2">SYSU_2023b</strain>
        <tissue evidence="2">Whole body</tissue>
    </source>
</reference>
<feature type="compositionally biased region" description="Acidic residues" evidence="1">
    <location>
        <begin position="12"/>
        <end position="26"/>
    </location>
</feature>
<dbReference type="AlphaFoldDB" id="A0AAW1UDW7"/>
<dbReference type="Proteomes" id="UP001431783">
    <property type="component" value="Unassembled WGS sequence"/>
</dbReference>
<feature type="compositionally biased region" description="Basic and acidic residues" evidence="1">
    <location>
        <begin position="218"/>
        <end position="232"/>
    </location>
</feature>
<evidence type="ECO:0000313" key="3">
    <source>
        <dbReference type="Proteomes" id="UP001431783"/>
    </source>
</evidence>
<feature type="region of interest" description="Disordered" evidence="1">
    <location>
        <begin position="369"/>
        <end position="389"/>
    </location>
</feature>
<feature type="region of interest" description="Disordered" evidence="1">
    <location>
        <begin position="1"/>
        <end position="61"/>
    </location>
</feature>